<dbReference type="InterPro" id="IPR038765">
    <property type="entry name" value="Papain-like_cys_pep_sf"/>
</dbReference>
<reference evidence="2 3" key="1">
    <citation type="submission" date="2019-04" db="EMBL/GenBank/DDBJ databases">
        <title>Streptomyces oryziradicis sp. nov., a novel actinomycete isolated from rhizosphere soil of rice (Oryza sativa L.).</title>
        <authorList>
            <person name="Li C."/>
        </authorList>
    </citation>
    <scope>NUCLEOTIDE SEQUENCE [LARGE SCALE GENOMIC DNA]</scope>
    <source>
        <strain evidence="2 3">NEAU-C40</strain>
    </source>
</reference>
<dbReference type="AlphaFoldDB" id="A0A4U0STS8"/>
<keyword evidence="3" id="KW-1185">Reference proteome</keyword>
<comment type="caution">
    <text evidence="2">The sequence shown here is derived from an EMBL/GenBank/DDBJ whole genome shotgun (WGS) entry which is preliminary data.</text>
</comment>
<sequence>MVSGQQTPRAEELDFHSAQSVFSAPGDGSFFAGLPTEPRELASIVRSLLIHREETELFGYRLPEDRRNEAETRYVCDILDAVRAMNDAPLTAVRHPQEQFAGTCRDFALLLCALLRNSGVPARIRCGFATYFVPGFHEDHWVTEYWQPGPGWKLIDAQMLAPETMEAYKISFDPTDVPRDRFLVAGDAWQACRTGRADRESFGVGVINFTGMWAVQGNVVRDLAALNRVEALPWDGWGLVETPYEELSGSETELLDTVAAATVRGGPFTELRRLFRENPGLRTPTSIRSHTTYGGERTVTLQLAESGRGARLEGGCARPVGGH</sequence>
<evidence type="ECO:0000259" key="1">
    <source>
        <dbReference type="Pfam" id="PF01841"/>
    </source>
</evidence>
<dbReference type="Proteomes" id="UP000305778">
    <property type="component" value="Unassembled WGS sequence"/>
</dbReference>
<accession>A0A4U0STS8</accession>
<evidence type="ECO:0000313" key="2">
    <source>
        <dbReference type="EMBL" id="TKA11881.1"/>
    </source>
</evidence>
<dbReference type="OrthoDB" id="148799at2"/>
<dbReference type="SUPFAM" id="SSF54001">
    <property type="entry name" value="Cysteine proteinases"/>
    <property type="match status" value="1"/>
</dbReference>
<dbReference type="InterPro" id="IPR002931">
    <property type="entry name" value="Transglutaminase-like"/>
</dbReference>
<protein>
    <submittedName>
        <fullName evidence="2">Transglutaminase domain-containing protein</fullName>
    </submittedName>
</protein>
<dbReference type="Gene3D" id="3.10.620.30">
    <property type="match status" value="1"/>
</dbReference>
<organism evidence="2 3">
    <name type="scientific">Actinacidiphila oryziradicis</name>
    <dbReference type="NCBI Taxonomy" id="2571141"/>
    <lineage>
        <taxon>Bacteria</taxon>
        <taxon>Bacillati</taxon>
        <taxon>Actinomycetota</taxon>
        <taxon>Actinomycetes</taxon>
        <taxon>Kitasatosporales</taxon>
        <taxon>Streptomycetaceae</taxon>
        <taxon>Actinacidiphila</taxon>
    </lineage>
</organism>
<dbReference type="EMBL" id="SUMC01000006">
    <property type="protein sequence ID" value="TKA11881.1"/>
    <property type="molecule type" value="Genomic_DNA"/>
</dbReference>
<proteinExistence type="predicted"/>
<gene>
    <name evidence="2" type="ORF">FCI23_08590</name>
</gene>
<feature type="domain" description="Transglutaminase-like" evidence="1">
    <location>
        <begin position="101"/>
        <end position="156"/>
    </location>
</feature>
<evidence type="ECO:0000313" key="3">
    <source>
        <dbReference type="Proteomes" id="UP000305778"/>
    </source>
</evidence>
<dbReference type="Pfam" id="PF01841">
    <property type="entry name" value="Transglut_core"/>
    <property type="match status" value="1"/>
</dbReference>
<name>A0A4U0STS8_9ACTN</name>
<dbReference type="RefSeq" id="WP_136722877.1">
    <property type="nucleotide sequence ID" value="NZ_SUMC01000006.1"/>
</dbReference>